<dbReference type="EMBL" id="VSRR010034119">
    <property type="protein sequence ID" value="MPC72090.1"/>
    <property type="molecule type" value="Genomic_DNA"/>
</dbReference>
<evidence type="ECO:0000256" key="1">
    <source>
        <dbReference type="SAM" id="MobiDB-lite"/>
    </source>
</evidence>
<feature type="compositionally biased region" description="Basic and acidic residues" evidence="1">
    <location>
        <begin position="30"/>
        <end position="39"/>
    </location>
</feature>
<organism evidence="2 3">
    <name type="scientific">Portunus trituberculatus</name>
    <name type="common">Swimming crab</name>
    <name type="synonym">Neptunus trituberculatus</name>
    <dbReference type="NCBI Taxonomy" id="210409"/>
    <lineage>
        <taxon>Eukaryota</taxon>
        <taxon>Metazoa</taxon>
        <taxon>Ecdysozoa</taxon>
        <taxon>Arthropoda</taxon>
        <taxon>Crustacea</taxon>
        <taxon>Multicrustacea</taxon>
        <taxon>Malacostraca</taxon>
        <taxon>Eumalacostraca</taxon>
        <taxon>Eucarida</taxon>
        <taxon>Decapoda</taxon>
        <taxon>Pleocyemata</taxon>
        <taxon>Brachyura</taxon>
        <taxon>Eubrachyura</taxon>
        <taxon>Portunoidea</taxon>
        <taxon>Portunidae</taxon>
        <taxon>Portuninae</taxon>
        <taxon>Portunus</taxon>
    </lineage>
</organism>
<evidence type="ECO:0000313" key="2">
    <source>
        <dbReference type="EMBL" id="MPC72090.1"/>
    </source>
</evidence>
<dbReference type="Proteomes" id="UP000324222">
    <property type="component" value="Unassembled WGS sequence"/>
</dbReference>
<feature type="region of interest" description="Disordered" evidence="1">
    <location>
        <begin position="1"/>
        <end position="95"/>
    </location>
</feature>
<protein>
    <submittedName>
        <fullName evidence="2">Uncharacterized protein</fullName>
    </submittedName>
</protein>
<gene>
    <name evidence="2" type="ORF">E2C01_066383</name>
</gene>
<accession>A0A5B7HI23</accession>
<dbReference type="AlphaFoldDB" id="A0A5B7HI23"/>
<evidence type="ECO:0000313" key="3">
    <source>
        <dbReference type="Proteomes" id="UP000324222"/>
    </source>
</evidence>
<keyword evidence="3" id="KW-1185">Reference proteome</keyword>
<proteinExistence type="predicted"/>
<feature type="compositionally biased region" description="Basic and acidic residues" evidence="1">
    <location>
        <begin position="61"/>
        <end position="75"/>
    </location>
</feature>
<comment type="caution">
    <text evidence="2">The sequence shown here is derived from an EMBL/GenBank/DDBJ whole genome shotgun (WGS) entry which is preliminary data.</text>
</comment>
<reference evidence="2 3" key="1">
    <citation type="submission" date="2019-05" db="EMBL/GenBank/DDBJ databases">
        <title>Another draft genome of Portunus trituberculatus and its Hox gene families provides insights of decapod evolution.</title>
        <authorList>
            <person name="Jeong J.-H."/>
            <person name="Song I."/>
            <person name="Kim S."/>
            <person name="Choi T."/>
            <person name="Kim D."/>
            <person name="Ryu S."/>
            <person name="Kim W."/>
        </authorList>
    </citation>
    <scope>NUCLEOTIDE SEQUENCE [LARGE SCALE GENOMIC DNA]</scope>
    <source>
        <tissue evidence="2">Muscle</tissue>
    </source>
</reference>
<sequence>MVKNPKDADACGGGGDGGGEEEGSGGMVELGKEGEERGKGYTGSTALGSFDNYKNLPPRSGQDKGGKQKYTDSDTRNAVVLPRLDTAHVHTTRIR</sequence>
<name>A0A5B7HI23_PORTR</name>